<dbReference type="Proteomes" id="UP000554766">
    <property type="component" value="Unassembled WGS sequence"/>
</dbReference>
<protein>
    <submittedName>
        <fullName evidence="1">Uncharacterized protein</fullName>
    </submittedName>
</protein>
<proteinExistence type="predicted"/>
<dbReference type="EMBL" id="JAAVJF010000005">
    <property type="protein sequence ID" value="NYR16383.1"/>
    <property type="molecule type" value="Genomic_DNA"/>
</dbReference>
<organism evidence="1 2">
    <name type="scientific">Pyrobaculum arsenaticum</name>
    <dbReference type="NCBI Taxonomy" id="121277"/>
    <lineage>
        <taxon>Archaea</taxon>
        <taxon>Thermoproteota</taxon>
        <taxon>Thermoprotei</taxon>
        <taxon>Thermoproteales</taxon>
        <taxon>Thermoproteaceae</taxon>
        <taxon>Pyrobaculum</taxon>
    </lineage>
</organism>
<evidence type="ECO:0000313" key="2">
    <source>
        <dbReference type="Proteomes" id="UP000554766"/>
    </source>
</evidence>
<dbReference type="AlphaFoldDB" id="A0A7L4PCH2"/>
<gene>
    <name evidence="1" type="ORF">HC235_10670</name>
</gene>
<evidence type="ECO:0000313" key="1">
    <source>
        <dbReference type="EMBL" id="NYR16383.1"/>
    </source>
</evidence>
<comment type="caution">
    <text evidence="1">The sequence shown here is derived from an EMBL/GenBank/DDBJ whole genome shotgun (WGS) entry which is preliminary data.</text>
</comment>
<dbReference type="GeneID" id="44139599"/>
<sequence>MTRAQLLYFSREQRRYEEAAEPCKQLKVEVAELSYVKDVGALLAKAEW</sequence>
<accession>A0A7L4PCH2</accession>
<dbReference type="RefSeq" id="WP_164905949.1">
    <property type="nucleotide sequence ID" value="NZ_JAAVJF010000005.1"/>
</dbReference>
<reference evidence="1 2" key="1">
    <citation type="journal article" date="2020" name="Nat. Commun.">
        <title>The structures of two archaeal type IV pili illuminate evolutionary relationships.</title>
        <authorList>
            <person name="Wang F."/>
            <person name="Baquero D.P."/>
            <person name="Su Z."/>
            <person name="Beltran L.C."/>
            <person name="Prangishvili D."/>
            <person name="Krupovic M."/>
            <person name="Egelman E.H."/>
        </authorList>
    </citation>
    <scope>NUCLEOTIDE SEQUENCE [LARGE SCALE GENOMIC DNA]</scope>
    <source>
        <strain evidence="1 2">2GA</strain>
    </source>
</reference>
<name>A0A7L4PCH2_9CREN</name>
<keyword evidence="2" id="KW-1185">Reference proteome</keyword>